<evidence type="ECO:0000313" key="2">
    <source>
        <dbReference type="Proteomes" id="UP000051841"/>
    </source>
</evidence>
<gene>
    <name evidence="1" type="ORF">IV49_GL001343</name>
</gene>
<accession>A0A0R2H5M0</accession>
<comment type="caution">
    <text evidence="1">The sequence shown here is derived from an EMBL/GenBank/DDBJ whole genome shotgun (WGS) entry which is preliminary data.</text>
</comment>
<dbReference type="Proteomes" id="UP000051841">
    <property type="component" value="Unassembled WGS sequence"/>
</dbReference>
<dbReference type="InterPro" id="IPR022267">
    <property type="entry name" value="Asp2"/>
</dbReference>
<dbReference type="PATRIC" id="fig|1410657.5.peg.1391"/>
<dbReference type="Pfam" id="PF16929">
    <property type="entry name" value="Asp2"/>
    <property type="match status" value="1"/>
</dbReference>
<organism evidence="1 2">
    <name type="scientific">Kandleria vitulina DSM 20405</name>
    <dbReference type="NCBI Taxonomy" id="1410657"/>
    <lineage>
        <taxon>Bacteria</taxon>
        <taxon>Bacillati</taxon>
        <taxon>Bacillota</taxon>
        <taxon>Erysipelotrichia</taxon>
        <taxon>Erysipelotrichales</taxon>
        <taxon>Coprobacillaceae</taxon>
        <taxon>Kandleria</taxon>
    </lineage>
</organism>
<dbReference type="RefSeq" id="WP_051654447.1">
    <property type="nucleotide sequence ID" value="NZ_JQBL01000036.1"/>
</dbReference>
<protein>
    <submittedName>
        <fullName evidence="1">Accessory secretory protein Asp2</fullName>
    </submittedName>
</protein>
<dbReference type="AlphaFoldDB" id="A0A0R2H5M0"/>
<dbReference type="GO" id="GO:0015031">
    <property type="term" value="P:protein transport"/>
    <property type="evidence" value="ECO:0007669"/>
    <property type="project" value="InterPro"/>
</dbReference>
<dbReference type="NCBIfam" id="TIGR03712">
    <property type="entry name" value="acc_sec_asp2"/>
    <property type="match status" value="1"/>
</dbReference>
<dbReference type="EMBL" id="JQBL01000036">
    <property type="protein sequence ID" value="KRN47694.1"/>
    <property type="molecule type" value="Genomic_DNA"/>
</dbReference>
<reference evidence="1 2" key="1">
    <citation type="journal article" date="2015" name="Genome Announc.">
        <title>Expanding the biotechnology potential of lactobacilli through comparative genomics of 213 strains and associated genera.</title>
        <authorList>
            <person name="Sun Z."/>
            <person name="Harris H.M."/>
            <person name="McCann A."/>
            <person name="Guo C."/>
            <person name="Argimon S."/>
            <person name="Zhang W."/>
            <person name="Yang X."/>
            <person name="Jeffery I.B."/>
            <person name="Cooney J.C."/>
            <person name="Kagawa T.F."/>
            <person name="Liu W."/>
            <person name="Song Y."/>
            <person name="Salvetti E."/>
            <person name="Wrobel A."/>
            <person name="Rasinkangas P."/>
            <person name="Parkhill J."/>
            <person name="Rea M.C."/>
            <person name="O'Sullivan O."/>
            <person name="Ritari J."/>
            <person name="Douillard F.P."/>
            <person name="Paul Ross R."/>
            <person name="Yang R."/>
            <person name="Briner A.E."/>
            <person name="Felis G.E."/>
            <person name="de Vos W.M."/>
            <person name="Barrangou R."/>
            <person name="Klaenhammer T.R."/>
            <person name="Caufield P.W."/>
            <person name="Cui Y."/>
            <person name="Zhang H."/>
            <person name="O'Toole P.W."/>
        </authorList>
    </citation>
    <scope>NUCLEOTIDE SEQUENCE [LARGE SCALE GENOMIC DNA]</scope>
    <source>
        <strain evidence="1 2">DSM 20405</strain>
    </source>
</reference>
<dbReference type="ESTHER" id="9firm-a0a0r2h5m0">
    <property type="family name" value="Asp2"/>
</dbReference>
<sequence>MHQNINVLYIGFRPISLKDCPEEIHVTQTSHIDQLGNYQVVIIDMILSPYEIEEITDAIPVYGCYITKEVYDYYQMGSFIYKKQAKMLVKYEMSFIKLLASRYFVEQKAKKISIRQIGVNRSFRGTISYEGRQYMTLQGDYDTEWTQTCYWKKGVKINRKYPVSLWLEYQKDENVHLQIFVEEIKQNTMDHICFEKQYNESMLDKPLLIDEVPYDGTLHISLYVKGTGKLKIGPLHVRQSRYEEGELLPGGERYNDDLRQECLFYYEPGNMKPPLQIHFSDYHQDESFEDIEMMRNMKTPFIIISDPRLDGGSFYIGSSQYEKRIKMYIQEKMEELHFTNKDLLFSGISMGSYGALYYGCDFSPNAIVVGQPLINLGTLASNETIFRPEVFPTSLDVLKQNGDGQLDKTSVKLLDDRFWNKFDKATFSNMKIAVAYMKDDDYDKDAFSSLTTHAIGKDIMIYGKGVEGRHNDDRKTIFNWFLMQYKRIMEEDFKNGK</sequence>
<proteinExistence type="predicted"/>
<keyword evidence="2" id="KW-1185">Reference proteome</keyword>
<name>A0A0R2H5M0_9FIRM</name>
<evidence type="ECO:0000313" key="1">
    <source>
        <dbReference type="EMBL" id="KRN47694.1"/>
    </source>
</evidence>